<keyword evidence="2" id="KW-0472">Membrane</keyword>
<dbReference type="AlphaFoldDB" id="A0A2R5GSC3"/>
<protein>
    <submittedName>
        <fullName evidence="3">Uncharacterized protein</fullName>
    </submittedName>
</protein>
<feature type="transmembrane region" description="Helical" evidence="2">
    <location>
        <begin position="178"/>
        <end position="200"/>
    </location>
</feature>
<comment type="caution">
    <text evidence="3">The sequence shown here is derived from an EMBL/GenBank/DDBJ whole genome shotgun (WGS) entry which is preliminary data.</text>
</comment>
<evidence type="ECO:0000313" key="3">
    <source>
        <dbReference type="EMBL" id="GBG33772.1"/>
    </source>
</evidence>
<name>A0A2R5GSC3_9STRA</name>
<feature type="transmembrane region" description="Helical" evidence="2">
    <location>
        <begin position="100"/>
        <end position="119"/>
    </location>
</feature>
<feature type="region of interest" description="Disordered" evidence="1">
    <location>
        <begin position="278"/>
        <end position="304"/>
    </location>
</feature>
<feature type="transmembrane region" description="Helical" evidence="2">
    <location>
        <begin position="233"/>
        <end position="260"/>
    </location>
</feature>
<accession>A0A2R5GSC3</accession>
<feature type="compositionally biased region" description="Low complexity" evidence="1">
    <location>
        <begin position="287"/>
        <end position="304"/>
    </location>
</feature>
<keyword evidence="2" id="KW-1133">Transmembrane helix</keyword>
<organism evidence="3 4">
    <name type="scientific">Hondaea fermentalgiana</name>
    <dbReference type="NCBI Taxonomy" id="2315210"/>
    <lineage>
        <taxon>Eukaryota</taxon>
        <taxon>Sar</taxon>
        <taxon>Stramenopiles</taxon>
        <taxon>Bigyra</taxon>
        <taxon>Labyrinthulomycetes</taxon>
        <taxon>Thraustochytrida</taxon>
        <taxon>Thraustochytriidae</taxon>
        <taxon>Hondaea</taxon>
    </lineage>
</organism>
<reference evidence="3 4" key="1">
    <citation type="submission" date="2017-12" db="EMBL/GenBank/DDBJ databases">
        <title>Sequencing, de novo assembly and annotation of complete genome of a new Thraustochytrid species, strain FCC1311.</title>
        <authorList>
            <person name="Sedici K."/>
            <person name="Godart F."/>
            <person name="Aiese Cigliano R."/>
            <person name="Sanseverino W."/>
            <person name="Barakat M."/>
            <person name="Ortet P."/>
            <person name="Marechal E."/>
            <person name="Cagnac O."/>
            <person name="Amato A."/>
        </authorList>
    </citation>
    <scope>NUCLEOTIDE SEQUENCE [LARGE SCALE GENOMIC DNA]</scope>
</reference>
<sequence>MSATGEMHQRGFASEKRTELQEKASKFAKKQLRQTPSRINDASVGLMCAAQGVWGAVHVPKVRNAAWTLVKVMLKKMIYMYSMLLAPAMFFWPVTVPFTFAFPSVVYSLLTMIPMWAFNAAQSESRAEMNGLFMAELTRINSDFAKKVQSAYDSKSSIKVPSMYQQFRKGAHFMQWSAIYNSVAVVPIFSPIAVALQTSLTAEKLGWSLMQPFLRDYKRLSYEDQRDLMNERWWTVVGFAAPFVLLGFVPFVSAFTLPLAQAGAAHLALRFDNLPDADNEDKHHGAPAESNPAESSSSTPSKMD</sequence>
<gene>
    <name evidence="3" type="ORF">FCC1311_099952</name>
</gene>
<evidence type="ECO:0000256" key="1">
    <source>
        <dbReference type="SAM" id="MobiDB-lite"/>
    </source>
</evidence>
<keyword evidence="4" id="KW-1185">Reference proteome</keyword>
<dbReference type="InParanoid" id="A0A2R5GSC3"/>
<proteinExistence type="predicted"/>
<evidence type="ECO:0000313" key="4">
    <source>
        <dbReference type="Proteomes" id="UP000241890"/>
    </source>
</evidence>
<dbReference type="EMBL" id="BEYU01000169">
    <property type="protein sequence ID" value="GBG33772.1"/>
    <property type="molecule type" value="Genomic_DNA"/>
</dbReference>
<feature type="transmembrane region" description="Helical" evidence="2">
    <location>
        <begin position="78"/>
        <end position="94"/>
    </location>
</feature>
<keyword evidence="2" id="KW-0812">Transmembrane</keyword>
<evidence type="ECO:0000256" key="2">
    <source>
        <dbReference type="SAM" id="Phobius"/>
    </source>
</evidence>
<dbReference type="Proteomes" id="UP000241890">
    <property type="component" value="Unassembled WGS sequence"/>
</dbReference>